<keyword evidence="10" id="KW-0664">Pyridoxine biosynthesis</keyword>
<evidence type="ECO:0000256" key="13">
    <source>
        <dbReference type="ARBA" id="ARBA00047630"/>
    </source>
</evidence>
<keyword evidence="8 16" id="KW-0808">Transferase</keyword>
<comment type="catalytic activity">
    <reaction evidence="14">
        <text>O-phospho-L-serine + 2-oxoglutarate = 3-phosphooxypyruvate + L-glutamate</text>
        <dbReference type="Rhea" id="RHEA:14329"/>
        <dbReference type="ChEBI" id="CHEBI:16810"/>
        <dbReference type="ChEBI" id="CHEBI:18110"/>
        <dbReference type="ChEBI" id="CHEBI:29985"/>
        <dbReference type="ChEBI" id="CHEBI:57524"/>
        <dbReference type="EC" id="2.6.1.52"/>
    </reaction>
</comment>
<organism evidence="16 17">
    <name type="scientific">Thermoflexibacter ruber</name>
    <dbReference type="NCBI Taxonomy" id="1003"/>
    <lineage>
        <taxon>Bacteria</taxon>
        <taxon>Pseudomonadati</taxon>
        <taxon>Bacteroidota</taxon>
        <taxon>Cytophagia</taxon>
        <taxon>Cytophagales</taxon>
        <taxon>Thermoflexibacteraceae</taxon>
        <taxon>Thermoflexibacter</taxon>
    </lineage>
</organism>
<dbReference type="Gene3D" id="3.40.640.10">
    <property type="entry name" value="Type I PLP-dependent aspartate aminotransferase-like (Major domain)"/>
    <property type="match status" value="1"/>
</dbReference>
<dbReference type="Gene3D" id="3.90.1150.10">
    <property type="entry name" value="Aspartate Aminotransferase, domain 1"/>
    <property type="match status" value="1"/>
</dbReference>
<dbReference type="InterPro" id="IPR000192">
    <property type="entry name" value="Aminotrans_V_dom"/>
</dbReference>
<evidence type="ECO:0000256" key="11">
    <source>
        <dbReference type="ARBA" id="ARBA00023299"/>
    </source>
</evidence>
<evidence type="ECO:0000256" key="14">
    <source>
        <dbReference type="ARBA" id="ARBA00049007"/>
    </source>
</evidence>
<evidence type="ECO:0000256" key="7">
    <source>
        <dbReference type="ARBA" id="ARBA00022605"/>
    </source>
</evidence>
<gene>
    <name evidence="16" type="ORF">SAMN04488541_100620</name>
</gene>
<evidence type="ECO:0000256" key="10">
    <source>
        <dbReference type="ARBA" id="ARBA00023096"/>
    </source>
</evidence>
<dbReference type="STRING" id="1003.SAMN04488541_100620"/>
<dbReference type="AlphaFoldDB" id="A0A1I2D2T6"/>
<comment type="similarity">
    <text evidence="3">Belongs to the class-V pyridoxal-phosphate-dependent aminotransferase family. SerC subfamily.</text>
</comment>
<dbReference type="InterPro" id="IPR015424">
    <property type="entry name" value="PyrdxlP-dep_Trfase"/>
</dbReference>
<evidence type="ECO:0000256" key="1">
    <source>
        <dbReference type="ARBA" id="ARBA00001933"/>
    </source>
</evidence>
<dbReference type="InterPro" id="IPR015421">
    <property type="entry name" value="PyrdxlP-dep_Trfase_major"/>
</dbReference>
<dbReference type="EC" id="2.6.1.52" evidence="4"/>
<evidence type="ECO:0000256" key="6">
    <source>
        <dbReference type="ARBA" id="ARBA00022576"/>
    </source>
</evidence>
<keyword evidence="17" id="KW-1185">Reference proteome</keyword>
<keyword evidence="6 16" id="KW-0032">Aminotransferase</keyword>
<dbReference type="UniPathway" id="UPA00135">
    <property type="reaction ID" value="UER00197"/>
</dbReference>
<dbReference type="PANTHER" id="PTHR21152">
    <property type="entry name" value="AMINOTRANSFERASE CLASS V"/>
    <property type="match status" value="1"/>
</dbReference>
<dbReference type="GO" id="GO:0004648">
    <property type="term" value="F:O-phospho-L-serine:2-oxoglutarate aminotransferase activity"/>
    <property type="evidence" value="ECO:0007669"/>
    <property type="project" value="UniProtKB-EC"/>
</dbReference>
<dbReference type="Pfam" id="PF00266">
    <property type="entry name" value="Aminotran_5"/>
    <property type="match status" value="1"/>
</dbReference>
<comment type="catalytic activity">
    <reaction evidence="13">
        <text>4-(phosphooxy)-L-threonine + 2-oxoglutarate = (R)-3-hydroxy-2-oxo-4-phosphooxybutanoate + L-glutamate</text>
        <dbReference type="Rhea" id="RHEA:16573"/>
        <dbReference type="ChEBI" id="CHEBI:16810"/>
        <dbReference type="ChEBI" id="CHEBI:29985"/>
        <dbReference type="ChEBI" id="CHEBI:58452"/>
        <dbReference type="ChEBI" id="CHEBI:58538"/>
        <dbReference type="EC" id="2.6.1.52"/>
    </reaction>
</comment>
<keyword evidence="9" id="KW-0663">Pyridoxal phosphate</keyword>
<dbReference type="PIRSF" id="PIRSF000525">
    <property type="entry name" value="SerC"/>
    <property type="match status" value="1"/>
</dbReference>
<dbReference type="RefSeq" id="WP_091540845.1">
    <property type="nucleotide sequence ID" value="NZ_FONY01000006.1"/>
</dbReference>
<comment type="pathway">
    <text evidence="2">Amino-acid biosynthesis; L-serine biosynthesis; L-serine from 3-phospho-D-glycerate: step 2/3.</text>
</comment>
<dbReference type="OrthoDB" id="975012at2"/>
<reference evidence="16 17" key="1">
    <citation type="submission" date="2016-10" db="EMBL/GenBank/DDBJ databases">
        <authorList>
            <person name="de Groot N.N."/>
        </authorList>
    </citation>
    <scope>NUCLEOTIDE SEQUENCE [LARGE SCALE GENOMIC DNA]</scope>
    <source>
        <strain>GEY</strain>
        <strain evidence="17">DSM 9560</strain>
    </source>
</reference>
<evidence type="ECO:0000256" key="2">
    <source>
        <dbReference type="ARBA" id="ARBA00005099"/>
    </source>
</evidence>
<feature type="domain" description="Aminotransferase class V" evidence="15">
    <location>
        <begin position="12"/>
        <end position="318"/>
    </location>
</feature>
<evidence type="ECO:0000256" key="3">
    <source>
        <dbReference type="ARBA" id="ARBA00006904"/>
    </source>
</evidence>
<proteinExistence type="inferred from homology"/>
<dbReference type="SUPFAM" id="SSF53383">
    <property type="entry name" value="PLP-dependent transferases"/>
    <property type="match status" value="1"/>
</dbReference>
<dbReference type="PANTHER" id="PTHR21152:SF40">
    <property type="entry name" value="ALANINE--GLYOXYLATE AMINOTRANSFERASE"/>
    <property type="match status" value="1"/>
</dbReference>
<evidence type="ECO:0000256" key="9">
    <source>
        <dbReference type="ARBA" id="ARBA00022898"/>
    </source>
</evidence>
<evidence type="ECO:0000256" key="8">
    <source>
        <dbReference type="ARBA" id="ARBA00022679"/>
    </source>
</evidence>
<evidence type="ECO:0000313" key="17">
    <source>
        <dbReference type="Proteomes" id="UP000199513"/>
    </source>
</evidence>
<keyword evidence="5" id="KW-0963">Cytoplasm</keyword>
<keyword evidence="7" id="KW-0028">Amino-acid biosynthesis</keyword>
<accession>A0A1I2D2T6</accession>
<evidence type="ECO:0000256" key="5">
    <source>
        <dbReference type="ARBA" id="ARBA00022490"/>
    </source>
</evidence>
<dbReference type="EMBL" id="FONY01000006">
    <property type="protein sequence ID" value="SFE74373.1"/>
    <property type="molecule type" value="Genomic_DNA"/>
</dbReference>
<protein>
    <recommendedName>
        <fullName evidence="4">phosphoserine transaminase</fullName>
        <ecNumber evidence="4">2.6.1.52</ecNumber>
    </recommendedName>
    <alternativeName>
        <fullName evidence="12">Phosphohydroxythreonine aminotransferase</fullName>
    </alternativeName>
</protein>
<dbReference type="GO" id="GO:0004760">
    <property type="term" value="F:L-serine-pyruvate transaminase activity"/>
    <property type="evidence" value="ECO:0007669"/>
    <property type="project" value="TreeGrafter"/>
</dbReference>
<dbReference type="InterPro" id="IPR022278">
    <property type="entry name" value="Pser_aminoTfrase"/>
</dbReference>
<sequence>MLYFYPGPSKLYPTVRQYLSDAYDSGILSLNHRSQEFVNLSKSTISFLKEKLHIPQEYTIFFVSSATESWEIIAQSLSPQGSLHIFNGAFGQKWYEYTLKINEKAQSFPFGLNEEINIHFLPTIEIDTVCLTQNETSNGTQVSNETIAQISKKYQNSLIALDATSSLGGIEINWHYADITFASVQKCFGLPAGLGMMVCSPKAIRKGMEINEKKYYNSFIFLYENMQNWQTNYTPNVLNIYLLNRVLNDVLPIDLVSKQIKEQAKNWYGFLEKSYFSVLGKNPNTRSDTVIAVQGEENFIKAIKEKAKNQGIILGNGYGKWKNNTFRIANFPAITQEEIEALQDFLEKFISQEVSN</sequence>
<evidence type="ECO:0000259" key="15">
    <source>
        <dbReference type="Pfam" id="PF00266"/>
    </source>
</evidence>
<keyword evidence="11" id="KW-0718">Serine biosynthesis</keyword>
<dbReference type="GO" id="GO:0019265">
    <property type="term" value="P:glycine biosynthetic process, by transamination of glyoxylate"/>
    <property type="evidence" value="ECO:0007669"/>
    <property type="project" value="TreeGrafter"/>
</dbReference>
<name>A0A1I2D2T6_9BACT</name>
<dbReference type="Proteomes" id="UP000199513">
    <property type="component" value="Unassembled WGS sequence"/>
</dbReference>
<dbReference type="GO" id="GO:0006564">
    <property type="term" value="P:L-serine biosynthetic process"/>
    <property type="evidence" value="ECO:0007669"/>
    <property type="project" value="UniProtKB-KW"/>
</dbReference>
<evidence type="ECO:0000256" key="12">
    <source>
        <dbReference type="ARBA" id="ARBA00031421"/>
    </source>
</evidence>
<evidence type="ECO:0000256" key="4">
    <source>
        <dbReference type="ARBA" id="ARBA00013030"/>
    </source>
</evidence>
<dbReference type="InterPro" id="IPR015422">
    <property type="entry name" value="PyrdxlP-dep_Trfase_small"/>
</dbReference>
<dbReference type="GO" id="GO:0008615">
    <property type="term" value="P:pyridoxine biosynthetic process"/>
    <property type="evidence" value="ECO:0007669"/>
    <property type="project" value="UniProtKB-KW"/>
</dbReference>
<comment type="cofactor">
    <cofactor evidence="1">
        <name>pyridoxal 5'-phosphate</name>
        <dbReference type="ChEBI" id="CHEBI:597326"/>
    </cofactor>
</comment>
<dbReference type="GO" id="GO:0008453">
    <property type="term" value="F:alanine-glyoxylate transaminase activity"/>
    <property type="evidence" value="ECO:0007669"/>
    <property type="project" value="TreeGrafter"/>
</dbReference>
<evidence type="ECO:0000313" key="16">
    <source>
        <dbReference type="EMBL" id="SFE74373.1"/>
    </source>
</evidence>